<dbReference type="GO" id="GO:0051536">
    <property type="term" value="F:iron-sulfur cluster binding"/>
    <property type="evidence" value="ECO:0007669"/>
    <property type="project" value="UniProtKB-KW"/>
</dbReference>
<comment type="cofactor">
    <cofactor evidence="1">
        <name>FMN</name>
        <dbReference type="ChEBI" id="CHEBI:58210"/>
    </cofactor>
</comment>
<dbReference type="AlphaFoldDB" id="A0A5K8AKH8"/>
<evidence type="ECO:0000256" key="8">
    <source>
        <dbReference type="ARBA" id="ARBA00023004"/>
    </source>
</evidence>
<evidence type="ECO:0000256" key="4">
    <source>
        <dbReference type="ARBA" id="ARBA00022630"/>
    </source>
</evidence>
<dbReference type="PRINTS" id="PR00469">
    <property type="entry name" value="PNDRDTASEII"/>
</dbReference>
<feature type="domain" description="NADH:flavin oxidoreductase/NADH oxidase N-terminal" evidence="10">
    <location>
        <begin position="2"/>
        <end position="347"/>
    </location>
</feature>
<gene>
    <name evidence="12" type="ORF">DSCOOX_63920</name>
</gene>
<evidence type="ECO:0000256" key="5">
    <source>
        <dbReference type="ARBA" id="ARBA00022643"/>
    </source>
</evidence>
<dbReference type="PRINTS" id="PR00368">
    <property type="entry name" value="FADPNR"/>
</dbReference>
<comment type="similarity">
    <text evidence="3">In the N-terminal section; belongs to the NADH:flavin oxidoreductase/NADH oxidase family.</text>
</comment>
<evidence type="ECO:0000256" key="1">
    <source>
        <dbReference type="ARBA" id="ARBA00001917"/>
    </source>
</evidence>
<dbReference type="RefSeq" id="WP_155313832.1">
    <property type="nucleotide sequence ID" value="NZ_AP021879.1"/>
</dbReference>
<organism evidence="12 13">
    <name type="scientific">Desulfosarcina ovata subsp. ovata</name>
    <dbReference type="NCBI Taxonomy" id="2752305"/>
    <lineage>
        <taxon>Bacteria</taxon>
        <taxon>Pseudomonadati</taxon>
        <taxon>Thermodesulfobacteriota</taxon>
        <taxon>Desulfobacteria</taxon>
        <taxon>Desulfobacterales</taxon>
        <taxon>Desulfosarcinaceae</taxon>
        <taxon>Desulfosarcina</taxon>
    </lineage>
</organism>
<dbReference type="Gene3D" id="3.40.50.720">
    <property type="entry name" value="NAD(P)-binding Rossmann-like Domain"/>
    <property type="match status" value="1"/>
</dbReference>
<keyword evidence="5" id="KW-0288">FMN</keyword>
<dbReference type="InterPro" id="IPR001155">
    <property type="entry name" value="OxRdtase_FMN_N"/>
</dbReference>
<sequence length="653" mass="70654">MKLFEPIEIGGMPVKNRIVMAPMTSHYARKGIVTERMVHFYTARAKGGVGLITIEDGIVDYPLGNNTDNPLAVDHDRCIPGLTQLSKAIKKEGARAMLQLSHAGRRAGHLSPRTMRLDRTGGRMPVAPSPLAHPSPGHVVPRPLSTGEIDDIIEAFGQAARRAVEAGFDMIGLHCAHMYLLGQFLSPWANKRKDAYGGNLEGRLKIVLKIIRRIRSEVGTGYPIVCRINGQEPEEGNTVDELCFIAKALESNGVAALHVSVGFGSILWDKDFIPAEATMGMPEGCIVHLAENIKQAVSIPVITVNKIRHVDFAERVLQEDRADMIALGRALLADPQWPNKARQGRWDDIRPCVSCCQGCVGNIEKGQPISCLVNPMLGREKTARIRPVGAKRAKRVLVLGGGPAGLEASIVASQRGHQVELWERHADLGGRLRIAATPPGKTELDEFKAFLHRQAANQGVRIVLNRAADVDAVLEEHPDVVVVATGARPHIPEFAVTGNGFVKTVAEILNTGVPEGDSAVIVGGGLVGLETAHYLLEMRKRVTVVEMGEALGQDMPMITRMPLLLQLGAKGARMLAEARAREIRTNGVRVDIKGEETWIHADFVVLCTGDVADPELETALNGHGIPVHTIGDCRQPGDMPAAVYQGFMAGLEL</sequence>
<evidence type="ECO:0000313" key="13">
    <source>
        <dbReference type="Proteomes" id="UP000422108"/>
    </source>
</evidence>
<evidence type="ECO:0000256" key="9">
    <source>
        <dbReference type="ARBA" id="ARBA00023014"/>
    </source>
</evidence>
<keyword evidence="9" id="KW-0411">Iron-sulfur</keyword>
<accession>A0A5K8AKH8</accession>
<dbReference type="InterPro" id="IPR013785">
    <property type="entry name" value="Aldolase_TIM"/>
</dbReference>
<feature type="domain" description="FAD/NAD(P)-binding" evidence="11">
    <location>
        <begin position="395"/>
        <end position="617"/>
    </location>
</feature>
<keyword evidence="6" id="KW-0479">Metal-binding</keyword>
<dbReference type="Pfam" id="PF00724">
    <property type="entry name" value="Oxidored_FMN"/>
    <property type="match status" value="1"/>
</dbReference>
<dbReference type="SUPFAM" id="SSF51395">
    <property type="entry name" value="FMN-linked oxidoreductases"/>
    <property type="match status" value="1"/>
</dbReference>
<evidence type="ECO:0000256" key="6">
    <source>
        <dbReference type="ARBA" id="ARBA00022723"/>
    </source>
</evidence>
<dbReference type="Proteomes" id="UP000422108">
    <property type="component" value="Chromosome"/>
</dbReference>
<name>A0A5K8AKH8_9BACT</name>
<evidence type="ECO:0000256" key="7">
    <source>
        <dbReference type="ARBA" id="ARBA00023002"/>
    </source>
</evidence>
<dbReference type="SUPFAM" id="SSF51905">
    <property type="entry name" value="FAD/NAD(P)-binding domain"/>
    <property type="match status" value="1"/>
</dbReference>
<dbReference type="GO" id="GO:0046872">
    <property type="term" value="F:metal ion binding"/>
    <property type="evidence" value="ECO:0007669"/>
    <property type="project" value="UniProtKB-KW"/>
</dbReference>
<keyword evidence="4" id="KW-0285">Flavoprotein</keyword>
<dbReference type="InterPro" id="IPR023753">
    <property type="entry name" value="FAD/NAD-binding_dom"/>
</dbReference>
<keyword evidence="8" id="KW-0408">Iron</keyword>
<evidence type="ECO:0000256" key="3">
    <source>
        <dbReference type="ARBA" id="ARBA00011048"/>
    </source>
</evidence>
<dbReference type="GO" id="GO:0016491">
    <property type="term" value="F:oxidoreductase activity"/>
    <property type="evidence" value="ECO:0007669"/>
    <property type="project" value="UniProtKB-KW"/>
</dbReference>
<dbReference type="Gene3D" id="3.50.50.60">
    <property type="entry name" value="FAD/NAD(P)-binding domain"/>
    <property type="match status" value="1"/>
</dbReference>
<reference evidence="12 13" key="1">
    <citation type="submission" date="2019-11" db="EMBL/GenBank/DDBJ databases">
        <title>Comparative genomics of hydrocarbon-degrading Desulfosarcina strains.</title>
        <authorList>
            <person name="Watanabe M."/>
            <person name="Kojima H."/>
            <person name="Fukui M."/>
        </authorList>
    </citation>
    <scope>NUCLEOTIDE SEQUENCE [LARGE SCALE GENOMIC DNA]</scope>
    <source>
        <strain evidence="13">oXyS1</strain>
    </source>
</reference>
<evidence type="ECO:0000259" key="10">
    <source>
        <dbReference type="Pfam" id="PF00724"/>
    </source>
</evidence>
<dbReference type="CDD" id="cd02803">
    <property type="entry name" value="OYE_like_FMN_family"/>
    <property type="match status" value="1"/>
</dbReference>
<protein>
    <submittedName>
        <fullName evidence="12">NADH oxidase</fullName>
    </submittedName>
</protein>
<dbReference type="PANTHER" id="PTHR42917">
    <property type="entry name" value="2,4-DIENOYL-COA REDUCTASE"/>
    <property type="match status" value="1"/>
</dbReference>
<evidence type="ECO:0000259" key="11">
    <source>
        <dbReference type="Pfam" id="PF07992"/>
    </source>
</evidence>
<comment type="cofactor">
    <cofactor evidence="2">
        <name>[4Fe-4S] cluster</name>
        <dbReference type="ChEBI" id="CHEBI:49883"/>
    </cofactor>
</comment>
<proteinExistence type="inferred from homology"/>
<dbReference type="Pfam" id="PF07992">
    <property type="entry name" value="Pyr_redox_2"/>
    <property type="match status" value="1"/>
</dbReference>
<evidence type="ECO:0000256" key="2">
    <source>
        <dbReference type="ARBA" id="ARBA00001966"/>
    </source>
</evidence>
<keyword evidence="13" id="KW-1185">Reference proteome</keyword>
<dbReference type="PANTHER" id="PTHR42917:SF2">
    <property type="entry name" value="2,4-DIENOYL-COA REDUCTASE [(2E)-ENOYL-COA-PRODUCING]"/>
    <property type="match status" value="1"/>
</dbReference>
<dbReference type="EMBL" id="AP021879">
    <property type="protein sequence ID" value="BBO93212.1"/>
    <property type="molecule type" value="Genomic_DNA"/>
</dbReference>
<dbReference type="Gene3D" id="3.20.20.70">
    <property type="entry name" value="Aldolase class I"/>
    <property type="match status" value="1"/>
</dbReference>
<keyword evidence="7" id="KW-0560">Oxidoreductase</keyword>
<dbReference type="InterPro" id="IPR051793">
    <property type="entry name" value="NADH:flavin_oxidoreductase"/>
</dbReference>
<dbReference type="InterPro" id="IPR036188">
    <property type="entry name" value="FAD/NAD-bd_sf"/>
</dbReference>
<dbReference type="GO" id="GO:0010181">
    <property type="term" value="F:FMN binding"/>
    <property type="evidence" value="ECO:0007669"/>
    <property type="project" value="InterPro"/>
</dbReference>
<evidence type="ECO:0000313" key="12">
    <source>
        <dbReference type="EMBL" id="BBO93212.1"/>
    </source>
</evidence>